<dbReference type="InterPro" id="IPR017853">
    <property type="entry name" value="GH"/>
</dbReference>
<dbReference type="FunFam" id="3.20.20.80:FF:000007">
    <property type="entry name" value="Acidic mammalian chitinase"/>
    <property type="match status" value="1"/>
</dbReference>
<dbReference type="VEuPathDB" id="VectorBase:AATE007384"/>
<keyword evidence="5" id="KW-0732">Signal</keyword>
<evidence type="ECO:0000313" key="13">
    <source>
        <dbReference type="EnsemblMetazoa" id="AATE007384-PA.1"/>
    </source>
</evidence>
<dbReference type="GO" id="GO:0008843">
    <property type="term" value="F:endochitinase activity"/>
    <property type="evidence" value="ECO:0007669"/>
    <property type="project" value="UniProtKB-EC"/>
</dbReference>
<evidence type="ECO:0000256" key="9">
    <source>
        <dbReference type="ARBA" id="ARBA00023277"/>
    </source>
</evidence>
<keyword evidence="9" id="KW-0119">Carbohydrate metabolism</keyword>
<dbReference type="SUPFAM" id="SSF51445">
    <property type="entry name" value="(Trans)glycosidases"/>
    <property type="match status" value="3"/>
</dbReference>
<sequence length="1174" mass="134057">MLRWMRLLALLLFTIFIRADWPRYEHHCLHVWSVRFLPSSWANDSRKSSTTSLRLKMLINDMWPLISVALLLHLFLIVPTPTRADRDTRLVCYFTNWSPQRSGEYAFDISDIPVDLCTHVSYTFAGIDEHTFELKSTVPSFDILQKGYARFSQLKDKYPNLKQSLAVGGWAHGGEAFQKMASSLTFREIFIDSVIEFMRRYNLDGVEMVWLWPGSPDRGGTTSDKDNYHSLITELKEGFRRAGHESWEVYVQVPIDRYRLGLGYHQRQLCTAADYVYITGYDLRGSWNGQTDVHSAMNNRHFDTGALRDVNVRGGLQDWMNNGCPANKIVLGVPLFGRTYTLQDESNHGLAAPITGPGKPGPHTGDGGYLGYFEICSAMKQSVWTTEWDERGVCPYAYSGDQWVGYENQISLEEKASYARYMQLGGMYAFSLDLDDYRGNDIPVDLCTHVSYTFAGIDEHTFELKSTVPSFDILQKGYARFSQLKDKYPNLKQSLAVGGWAHGGEAFQKMASSLTFREIFIDSVIEFMRRYNLDGVEMVWLWPGSPDRGGTTSDKDNYHSLITELKEGFRRAGHESWEVYVQVPIDRYRLGLGYHQRQLCTAADYVYITGYDLRGSWNGQTDVHSAMNNRHFDTGALRDVNVRGGLQDWMNNGCPANKIVLGVPLFGRTYTLQDESNHGLAAPITGPGKPGPHTGDGGYLGYFEICSAMKQSVWTTEWDERGVCPYAYSGDQWVGYENQISLEEKASYARYMQLGGMYAFSLDLDDYRGKLIVTQKRQWRCHGRFVCHYTTWSRFRPDEAAFQIDDIPGKLCSHVVYNFLGVNESTHQLDLLQPDYDIDERGLERFAALKEKYPQLKLLVAVGGWGHGGAKFSEMAKFRERRNQFIGSVVKFLHHYRFDGIELVWLYPGNFDRGGAVEDKDTFLYLVTEMAKIFRQEKKQWEVIVQVPLDVSRMAAGYHQEELCREADFVHMIGYDMRGWWNNFADVHSPLAARPHDLTVQSFEKVNVGDGVEDWLGNGCAPQKLVLGVALFGRSYLLDDPLDNTIGAVTIGAGDPGPYTNEPGYLGYCEFCQNLTSDEWTKKWDDVGRCPYAYTETTWIGYEDQRSLEEKINYVKRNNLGGLYAFSLDMDDYRGECGEPFPLTRILSQYHDETKVKDWHIFTSTTENNQSNAS</sequence>
<dbReference type="EC" id="3.2.1.14" evidence="3"/>
<dbReference type="FunFam" id="3.10.50.10:FF:000004">
    <property type="entry name" value="Chitinase 5"/>
    <property type="match status" value="3"/>
</dbReference>
<keyword evidence="8" id="KW-1015">Disulfide bond</keyword>
<evidence type="ECO:0000256" key="7">
    <source>
        <dbReference type="ARBA" id="ARBA00023024"/>
    </source>
</evidence>
<keyword evidence="7" id="KW-0146">Chitin degradation</keyword>
<feature type="domain" description="GH18" evidence="12">
    <location>
        <begin position="88"/>
        <end position="457"/>
    </location>
</feature>
<evidence type="ECO:0000256" key="1">
    <source>
        <dbReference type="ARBA" id="ARBA00000822"/>
    </source>
</evidence>
<evidence type="ECO:0000259" key="12">
    <source>
        <dbReference type="PROSITE" id="PS51910"/>
    </source>
</evidence>
<dbReference type="GO" id="GO:0006032">
    <property type="term" value="P:chitin catabolic process"/>
    <property type="evidence" value="ECO:0007669"/>
    <property type="project" value="UniProtKB-KW"/>
</dbReference>
<dbReference type="STRING" id="41427.A0A182IXH5"/>
<keyword evidence="11" id="KW-0624">Polysaccharide degradation</keyword>
<feature type="domain" description="GH18" evidence="12">
    <location>
        <begin position="783"/>
        <end position="1154"/>
    </location>
</feature>
<evidence type="ECO:0000256" key="6">
    <source>
        <dbReference type="ARBA" id="ARBA00022801"/>
    </source>
</evidence>
<evidence type="ECO:0000256" key="11">
    <source>
        <dbReference type="ARBA" id="ARBA00023326"/>
    </source>
</evidence>
<name>A0A182IXH5_ANOAO</name>
<comment type="similarity">
    <text evidence="2">Belongs to the glycosyl hydrolase 18 family. Chitinase class II subfamily.</text>
</comment>
<reference evidence="13" key="1">
    <citation type="submission" date="2022-08" db="UniProtKB">
        <authorList>
            <consortium name="EnsemblMetazoa"/>
        </authorList>
    </citation>
    <scope>IDENTIFICATION</scope>
    <source>
        <strain evidence="13">EBRO</strain>
    </source>
</reference>
<dbReference type="FunFam" id="3.20.20.80:FF:000144">
    <property type="entry name" value="Chitinase"/>
    <property type="match status" value="1"/>
</dbReference>
<dbReference type="GO" id="GO:0000272">
    <property type="term" value="P:polysaccharide catabolic process"/>
    <property type="evidence" value="ECO:0007669"/>
    <property type="project" value="UniProtKB-KW"/>
</dbReference>
<dbReference type="SMART" id="SM00636">
    <property type="entry name" value="Glyco_18"/>
    <property type="match status" value="3"/>
</dbReference>
<dbReference type="Gene3D" id="3.10.50.10">
    <property type="match status" value="3"/>
</dbReference>
<dbReference type="Pfam" id="PF00704">
    <property type="entry name" value="Glyco_hydro_18"/>
    <property type="match status" value="3"/>
</dbReference>
<dbReference type="GO" id="GO:0008061">
    <property type="term" value="F:chitin binding"/>
    <property type="evidence" value="ECO:0007669"/>
    <property type="project" value="UniProtKB-KW"/>
</dbReference>
<accession>A0A182IXH5</accession>
<protein>
    <recommendedName>
        <fullName evidence="3">chitinase</fullName>
        <ecNumber evidence="3">3.2.1.14</ecNumber>
    </recommendedName>
</protein>
<keyword evidence="10" id="KW-0326">Glycosidase</keyword>
<dbReference type="InterPro" id="IPR029070">
    <property type="entry name" value="Chitinase_insertion_sf"/>
</dbReference>
<evidence type="ECO:0000256" key="8">
    <source>
        <dbReference type="ARBA" id="ARBA00023157"/>
    </source>
</evidence>
<dbReference type="PANTHER" id="PTHR11177:SF144">
    <property type="entry name" value="CHITINASE 5"/>
    <property type="match status" value="1"/>
</dbReference>
<dbReference type="InterPro" id="IPR001223">
    <property type="entry name" value="Glyco_hydro18_cat"/>
</dbReference>
<evidence type="ECO:0000256" key="5">
    <source>
        <dbReference type="ARBA" id="ARBA00022729"/>
    </source>
</evidence>
<dbReference type="GO" id="GO:0005576">
    <property type="term" value="C:extracellular region"/>
    <property type="evidence" value="ECO:0007669"/>
    <property type="project" value="TreeGrafter"/>
</dbReference>
<dbReference type="Gene3D" id="3.20.20.80">
    <property type="entry name" value="Glycosidases"/>
    <property type="match status" value="3"/>
</dbReference>
<dbReference type="PROSITE" id="PS51910">
    <property type="entry name" value="GH18_2"/>
    <property type="match status" value="3"/>
</dbReference>
<dbReference type="PANTHER" id="PTHR11177">
    <property type="entry name" value="CHITINASE"/>
    <property type="match status" value="1"/>
</dbReference>
<organism evidence="13">
    <name type="scientific">Anopheles atroparvus</name>
    <name type="common">European mosquito</name>
    <dbReference type="NCBI Taxonomy" id="41427"/>
    <lineage>
        <taxon>Eukaryota</taxon>
        <taxon>Metazoa</taxon>
        <taxon>Ecdysozoa</taxon>
        <taxon>Arthropoda</taxon>
        <taxon>Hexapoda</taxon>
        <taxon>Insecta</taxon>
        <taxon>Pterygota</taxon>
        <taxon>Neoptera</taxon>
        <taxon>Endopterygota</taxon>
        <taxon>Diptera</taxon>
        <taxon>Nematocera</taxon>
        <taxon>Culicoidea</taxon>
        <taxon>Culicidae</taxon>
        <taxon>Anophelinae</taxon>
        <taxon>Anopheles</taxon>
    </lineage>
</organism>
<comment type="catalytic activity">
    <reaction evidence="1">
        <text>Random endo-hydrolysis of N-acetyl-beta-D-glucosaminide (1-&gt;4)-beta-linkages in chitin and chitodextrins.</text>
        <dbReference type="EC" id="3.2.1.14"/>
    </reaction>
</comment>
<keyword evidence="4" id="KW-0147">Chitin-binding</keyword>
<evidence type="ECO:0000256" key="2">
    <source>
        <dbReference type="ARBA" id="ARBA00009121"/>
    </source>
</evidence>
<dbReference type="AlphaFoldDB" id="A0A182IXH5"/>
<proteinExistence type="inferred from homology"/>
<evidence type="ECO:0000256" key="4">
    <source>
        <dbReference type="ARBA" id="ARBA00022669"/>
    </source>
</evidence>
<dbReference type="InterPro" id="IPR050314">
    <property type="entry name" value="Glycosyl_Hydrlase_18"/>
</dbReference>
<evidence type="ECO:0000256" key="10">
    <source>
        <dbReference type="ARBA" id="ARBA00023295"/>
    </source>
</evidence>
<dbReference type="InterPro" id="IPR011583">
    <property type="entry name" value="Chitinase_II/V-like_cat"/>
</dbReference>
<dbReference type="SUPFAM" id="SSF54556">
    <property type="entry name" value="Chitinase insertion domain"/>
    <property type="match status" value="3"/>
</dbReference>
<dbReference type="EnsemblMetazoa" id="AATE007384-RA">
    <property type="protein sequence ID" value="AATE007384-PA.1"/>
    <property type="gene ID" value="AATE007384"/>
</dbReference>
<feature type="domain" description="GH18" evidence="12">
    <location>
        <begin position="454"/>
        <end position="782"/>
    </location>
</feature>
<evidence type="ECO:0000256" key="3">
    <source>
        <dbReference type="ARBA" id="ARBA00012729"/>
    </source>
</evidence>
<keyword evidence="6" id="KW-0378">Hydrolase</keyword>